<feature type="transmembrane region" description="Helical" evidence="11">
    <location>
        <begin position="586"/>
        <end position="610"/>
    </location>
</feature>
<evidence type="ECO:0000256" key="3">
    <source>
        <dbReference type="ARBA" id="ARBA00022729"/>
    </source>
</evidence>
<evidence type="ECO:0000256" key="4">
    <source>
        <dbReference type="ARBA" id="ARBA00022989"/>
    </source>
</evidence>
<evidence type="ECO:0000256" key="10">
    <source>
        <dbReference type="SAM" id="MobiDB-lite"/>
    </source>
</evidence>
<name>S3CKU9_GLAL2</name>
<evidence type="ECO:0000256" key="8">
    <source>
        <dbReference type="ARBA" id="ARBA00038159"/>
    </source>
</evidence>
<evidence type="ECO:0000256" key="2">
    <source>
        <dbReference type="ARBA" id="ARBA00022692"/>
    </source>
</evidence>
<dbReference type="GeneID" id="19460779"/>
<evidence type="ECO:0000256" key="7">
    <source>
        <dbReference type="ARBA" id="ARBA00037703"/>
    </source>
</evidence>
<dbReference type="InterPro" id="IPR051008">
    <property type="entry name" value="Telomere_Capping_Maintenance"/>
</dbReference>
<dbReference type="GO" id="GO:0016020">
    <property type="term" value="C:membrane"/>
    <property type="evidence" value="ECO:0007669"/>
    <property type="project" value="UniProtKB-SubCell"/>
</dbReference>
<sequence>MTENYSPSPGANQDSVHSIAFLSQRDLGLAVPVNFVSSPLVSLSAACFPFNRFEDADSADCISNLLAVGFRRFAIDLYWDQARKVWSFCPAAVPTSTSPASSVLGGTQASQSPQSTTASLTSVSTAATSPTLQKRQDGEDSSQTPTTSSAPVTSDLSSVTGTSTGSGETQPTATDSIEDSDASLISIGPYSCTTSINLSTLITQLRDYFIQTDDTINASLLYFYINVHAAAPTANPLSSPPSSTSLPSQEVLIGNLFGQSLSDYIYTPTDLAANRRNVNGSWLTVAERYRPAEEFYTVTLNEFDQASTKDGWPSESYIEFSRRKRLLLGWGSIDPQLTRYNFSGDASNIFPQNFITKPVNVTTSSTGQVTSGCFIRPNTENIQVAAVNTSWATASVSDFPSPSGSDLAPVLSLTSNLTACGISPVLNSTLLNVTARQDFRPYQSFAYASIWSWASSEPQSHNSSNYRCALTSTSRQGRWIVADCRGDYYAACRASRQPYNWTTSSRTVSYESAEDACPSDFEFAAPRTALENSFLTQAMVVGNKANTWVDFNAIDRQDCWVMGGADATCPYKLASWDQDYTRRRAILVPTVAACITLLVTALTIFVKAAGNRKTRKRTRKRAVNGFVYEGVPS</sequence>
<dbReference type="AlphaFoldDB" id="S3CKU9"/>
<keyword evidence="14" id="KW-1185">Reference proteome</keyword>
<dbReference type="PANTHER" id="PTHR35518">
    <property type="entry name" value="MAINTENANCE OF TELOMOERE CAPPING"/>
    <property type="match status" value="1"/>
</dbReference>
<dbReference type="RefSeq" id="XP_008087128.1">
    <property type="nucleotide sequence ID" value="XM_008088937.1"/>
</dbReference>
<keyword evidence="4 11" id="KW-1133">Transmembrane helix</keyword>
<dbReference type="InterPro" id="IPR057530">
    <property type="entry name" value="TIM-barrel_MTC6"/>
</dbReference>
<gene>
    <name evidence="13" type="ORF">GLAREA_01721</name>
</gene>
<dbReference type="EMBL" id="KE145371">
    <property type="protein sequence ID" value="EPE25809.1"/>
    <property type="molecule type" value="Genomic_DNA"/>
</dbReference>
<feature type="compositionally biased region" description="Low complexity" evidence="10">
    <location>
        <begin position="153"/>
        <end position="169"/>
    </location>
</feature>
<dbReference type="OMA" id="WGTIDPQ"/>
<dbReference type="STRING" id="1116229.S3CKU9"/>
<reference evidence="13 14" key="1">
    <citation type="journal article" date="2013" name="BMC Genomics">
        <title>Genomics-driven discovery of the pneumocandin biosynthetic gene cluster in the fungus Glarea lozoyensis.</title>
        <authorList>
            <person name="Chen L."/>
            <person name="Yue Q."/>
            <person name="Zhang X."/>
            <person name="Xiang M."/>
            <person name="Wang C."/>
            <person name="Li S."/>
            <person name="Che Y."/>
            <person name="Ortiz-Lopez F.J."/>
            <person name="Bills G.F."/>
            <person name="Liu X."/>
            <person name="An Z."/>
        </authorList>
    </citation>
    <scope>NUCLEOTIDE SEQUENCE [LARGE SCALE GENOMIC DNA]</scope>
    <source>
        <strain evidence="14">ATCC 20868 / MF5171</strain>
    </source>
</reference>
<evidence type="ECO:0000259" key="12">
    <source>
        <dbReference type="Pfam" id="PF25506"/>
    </source>
</evidence>
<feature type="compositionally biased region" description="Low complexity" evidence="10">
    <location>
        <begin position="98"/>
        <end position="129"/>
    </location>
</feature>
<feature type="domain" description="MTC6 partial TIM-barrel" evidence="12">
    <location>
        <begin position="14"/>
        <end position="439"/>
    </location>
</feature>
<evidence type="ECO:0000256" key="6">
    <source>
        <dbReference type="ARBA" id="ARBA00023180"/>
    </source>
</evidence>
<evidence type="ECO:0000256" key="11">
    <source>
        <dbReference type="SAM" id="Phobius"/>
    </source>
</evidence>
<accession>S3CKU9</accession>
<protein>
    <recommendedName>
        <fullName evidence="9">Maintenance of telomere capping protein 6</fullName>
    </recommendedName>
</protein>
<proteinExistence type="inferred from homology"/>
<comment type="function">
    <text evidence="7">May be involved in telomere capping.</text>
</comment>
<comment type="subcellular location">
    <subcellularLocation>
        <location evidence="1">Membrane</location>
        <topology evidence="1">Single-pass type I membrane protein</topology>
    </subcellularLocation>
</comment>
<dbReference type="PANTHER" id="PTHR35518:SF2">
    <property type="entry name" value="MAINTENANCE OF TELOMERE CAPPING PROTEIN 6"/>
    <property type="match status" value="1"/>
</dbReference>
<evidence type="ECO:0000256" key="5">
    <source>
        <dbReference type="ARBA" id="ARBA00023136"/>
    </source>
</evidence>
<feature type="region of interest" description="Disordered" evidence="10">
    <location>
        <begin position="98"/>
        <end position="178"/>
    </location>
</feature>
<dbReference type="Proteomes" id="UP000016922">
    <property type="component" value="Unassembled WGS sequence"/>
</dbReference>
<feature type="compositionally biased region" description="Polar residues" evidence="10">
    <location>
        <begin position="141"/>
        <end position="152"/>
    </location>
</feature>
<dbReference type="Pfam" id="PF25506">
    <property type="entry name" value="TIM-barrel_MTC6"/>
    <property type="match status" value="1"/>
</dbReference>
<organism evidence="13 14">
    <name type="scientific">Glarea lozoyensis (strain ATCC 20868 / MF5171)</name>
    <dbReference type="NCBI Taxonomy" id="1116229"/>
    <lineage>
        <taxon>Eukaryota</taxon>
        <taxon>Fungi</taxon>
        <taxon>Dikarya</taxon>
        <taxon>Ascomycota</taxon>
        <taxon>Pezizomycotina</taxon>
        <taxon>Leotiomycetes</taxon>
        <taxon>Helotiales</taxon>
        <taxon>Helotiaceae</taxon>
        <taxon>Glarea</taxon>
    </lineage>
</organism>
<keyword evidence="5 11" id="KW-0472">Membrane</keyword>
<keyword evidence="6" id="KW-0325">Glycoprotein</keyword>
<evidence type="ECO:0000256" key="1">
    <source>
        <dbReference type="ARBA" id="ARBA00004479"/>
    </source>
</evidence>
<dbReference type="OrthoDB" id="5573651at2759"/>
<keyword evidence="3" id="KW-0732">Signal</keyword>
<dbReference type="eggNOG" id="ENOG502QVFP">
    <property type="taxonomic scope" value="Eukaryota"/>
</dbReference>
<comment type="similarity">
    <text evidence="8">Belongs to the MTC6 family.</text>
</comment>
<evidence type="ECO:0000256" key="9">
    <source>
        <dbReference type="ARBA" id="ARBA00039865"/>
    </source>
</evidence>
<dbReference type="HOGENOM" id="CLU_033723_0_0_1"/>
<dbReference type="KEGG" id="glz:GLAREA_01721"/>
<keyword evidence="2 11" id="KW-0812">Transmembrane</keyword>
<evidence type="ECO:0000313" key="14">
    <source>
        <dbReference type="Proteomes" id="UP000016922"/>
    </source>
</evidence>
<evidence type="ECO:0000313" key="13">
    <source>
        <dbReference type="EMBL" id="EPE25809.1"/>
    </source>
</evidence>